<evidence type="ECO:0000313" key="2">
    <source>
        <dbReference type="EMBL" id="GMN67514.1"/>
    </source>
</evidence>
<name>A0AA88EDV3_FICCA</name>
<feature type="transmembrane region" description="Helical" evidence="1">
    <location>
        <begin position="295"/>
        <end position="315"/>
    </location>
</feature>
<accession>A0AA88EDV3</accession>
<sequence length="365" mass="40642">MPRLVQVTADQAQILKEDAIKAHDPDFDDRDLEEVALKAHNPDSSDHDMEEIIIKYRNPKFVYCRRCQHEGTRVLAFVCLFVAAVIVINIVEIVRKTVTVIMTKIAVKSQLSDLVSVGTRSVTYLQSRSGFSDGRPATRLPPTIAISSQTQPNYRSGWQAVPLPMVDLNRGEREKEKSAPIRCITVAPLTAFSIVGHPPHVAHCPNCCLASTPSSWSSFPTVTTREPLTHWLQLPPSSPIVVGFLVRIGVGSGARARRGDNAIKGLVKALAFVFFVPCFAHLIAQLWAFPSHNDTGFIVVFFFLSFFVDGVVAGVDDHTDIRIGRNPRAGSTNHDLRCKVVEFERDRTRKDLEILCGFRYANQIR</sequence>
<organism evidence="2 3">
    <name type="scientific">Ficus carica</name>
    <name type="common">Common fig</name>
    <dbReference type="NCBI Taxonomy" id="3494"/>
    <lineage>
        <taxon>Eukaryota</taxon>
        <taxon>Viridiplantae</taxon>
        <taxon>Streptophyta</taxon>
        <taxon>Embryophyta</taxon>
        <taxon>Tracheophyta</taxon>
        <taxon>Spermatophyta</taxon>
        <taxon>Magnoliopsida</taxon>
        <taxon>eudicotyledons</taxon>
        <taxon>Gunneridae</taxon>
        <taxon>Pentapetalae</taxon>
        <taxon>rosids</taxon>
        <taxon>fabids</taxon>
        <taxon>Rosales</taxon>
        <taxon>Moraceae</taxon>
        <taxon>Ficeae</taxon>
        <taxon>Ficus</taxon>
    </lineage>
</organism>
<feature type="transmembrane region" description="Helical" evidence="1">
    <location>
        <begin position="74"/>
        <end position="94"/>
    </location>
</feature>
<dbReference type="EMBL" id="BTGU01000464">
    <property type="protein sequence ID" value="GMN67514.1"/>
    <property type="molecule type" value="Genomic_DNA"/>
</dbReference>
<dbReference type="Proteomes" id="UP001187192">
    <property type="component" value="Unassembled WGS sequence"/>
</dbReference>
<evidence type="ECO:0000313" key="3">
    <source>
        <dbReference type="Proteomes" id="UP001187192"/>
    </source>
</evidence>
<keyword evidence="1" id="KW-0472">Membrane</keyword>
<dbReference type="AlphaFoldDB" id="A0AA88EDV3"/>
<gene>
    <name evidence="2" type="ORF">TIFTF001_036574</name>
</gene>
<proteinExistence type="predicted"/>
<evidence type="ECO:0000256" key="1">
    <source>
        <dbReference type="SAM" id="Phobius"/>
    </source>
</evidence>
<protein>
    <submittedName>
        <fullName evidence="2">Uncharacterized protein</fullName>
    </submittedName>
</protein>
<keyword evidence="1" id="KW-1133">Transmembrane helix</keyword>
<reference evidence="2" key="1">
    <citation type="submission" date="2023-07" db="EMBL/GenBank/DDBJ databases">
        <title>draft genome sequence of fig (Ficus carica).</title>
        <authorList>
            <person name="Takahashi T."/>
            <person name="Nishimura K."/>
        </authorList>
    </citation>
    <scope>NUCLEOTIDE SEQUENCE</scope>
</reference>
<comment type="caution">
    <text evidence="2">The sequence shown here is derived from an EMBL/GenBank/DDBJ whole genome shotgun (WGS) entry which is preliminary data.</text>
</comment>
<keyword evidence="1" id="KW-0812">Transmembrane</keyword>
<keyword evidence="3" id="KW-1185">Reference proteome</keyword>
<feature type="transmembrane region" description="Helical" evidence="1">
    <location>
        <begin position="265"/>
        <end position="289"/>
    </location>
</feature>